<comment type="caution">
    <text evidence="2">The sequence shown here is derived from an EMBL/GenBank/DDBJ whole genome shotgun (WGS) entry which is preliminary data.</text>
</comment>
<evidence type="ECO:0000313" key="2">
    <source>
        <dbReference type="EMBL" id="RCN30359.1"/>
    </source>
</evidence>
<proteinExistence type="predicted"/>
<accession>A0A368FH93</accession>
<reference evidence="2 3" key="1">
    <citation type="submission" date="2014-10" db="EMBL/GenBank/DDBJ databases">
        <title>Draft genome of the hookworm Ancylostoma caninum.</title>
        <authorList>
            <person name="Mitreva M."/>
        </authorList>
    </citation>
    <scope>NUCLEOTIDE SEQUENCE [LARGE SCALE GENOMIC DNA]</scope>
    <source>
        <strain evidence="2 3">Baltimore</strain>
    </source>
</reference>
<name>A0A368FH93_ANCCA</name>
<keyword evidence="1" id="KW-0472">Membrane</keyword>
<feature type="transmembrane region" description="Helical" evidence="1">
    <location>
        <begin position="91"/>
        <end position="109"/>
    </location>
</feature>
<organism evidence="2 3">
    <name type="scientific">Ancylostoma caninum</name>
    <name type="common">Dog hookworm</name>
    <dbReference type="NCBI Taxonomy" id="29170"/>
    <lineage>
        <taxon>Eukaryota</taxon>
        <taxon>Metazoa</taxon>
        <taxon>Ecdysozoa</taxon>
        <taxon>Nematoda</taxon>
        <taxon>Chromadorea</taxon>
        <taxon>Rhabditida</taxon>
        <taxon>Rhabditina</taxon>
        <taxon>Rhabditomorpha</taxon>
        <taxon>Strongyloidea</taxon>
        <taxon>Ancylostomatidae</taxon>
        <taxon>Ancylostomatinae</taxon>
        <taxon>Ancylostoma</taxon>
    </lineage>
</organism>
<keyword evidence="1" id="KW-1133">Transmembrane helix</keyword>
<protein>
    <submittedName>
        <fullName evidence="2">Uncharacterized protein</fullName>
    </submittedName>
</protein>
<sequence>MASHSTNSIAMGILLLSLTETSRKSFVSTFAHRNVSGCFNPSFETMGDVVTIRTRKVLSNRLLYRKQMVCVFSSIPISIFCFYSLKLSFHLLFLKGFIVFCLHFHVVFFSSSNL</sequence>
<dbReference type="OrthoDB" id="5571754at2759"/>
<keyword evidence="3" id="KW-1185">Reference proteome</keyword>
<evidence type="ECO:0000313" key="3">
    <source>
        <dbReference type="Proteomes" id="UP000252519"/>
    </source>
</evidence>
<keyword evidence="1" id="KW-0812">Transmembrane</keyword>
<evidence type="ECO:0000256" key="1">
    <source>
        <dbReference type="SAM" id="Phobius"/>
    </source>
</evidence>
<dbReference type="Proteomes" id="UP000252519">
    <property type="component" value="Unassembled WGS sequence"/>
</dbReference>
<dbReference type="AlphaFoldDB" id="A0A368FH93"/>
<gene>
    <name evidence="2" type="ORF">ANCCAN_23871</name>
</gene>
<dbReference type="EMBL" id="JOJR01001581">
    <property type="protein sequence ID" value="RCN30359.1"/>
    <property type="molecule type" value="Genomic_DNA"/>
</dbReference>